<sequence length="310" mass="32540">MVVVGAGPVGSAVARRAAEQGSSVVVVTRSGGGPDIDGVRISALDATDRAALGAASAGADVIVNCANPGSYPAWEREWPPLAAAILGAAEDVGAVLVTLSNLYGYGPVDAPMTRHMPLRPSDHKGALRARMWEDARVAHEAGRVRATEARASDYIGPTAPTASSILARYAAATLAGKPATVFSDPDQPHAWTAVDDIAATLLALAQNEQAWGSPWIVPSSPPTTVRGVLSELSRLSGAPAPRLRTLPRPVVRMGGWVVPILRELEGVLYQFDRPFLVDTAETTASLGVEATPWTEVLRATAAEWHRRATR</sequence>
<dbReference type="SUPFAM" id="SSF51735">
    <property type="entry name" value="NAD(P)-binding Rossmann-fold domains"/>
    <property type="match status" value="1"/>
</dbReference>
<evidence type="ECO:0000313" key="3">
    <source>
        <dbReference type="Proteomes" id="UP001172731"/>
    </source>
</evidence>
<accession>A0ABT8FQD2</accession>
<feature type="domain" description="NAD-dependent epimerase/dehydratase" evidence="1">
    <location>
        <begin position="2"/>
        <end position="209"/>
    </location>
</feature>
<proteinExistence type="predicted"/>
<dbReference type="InterPro" id="IPR036291">
    <property type="entry name" value="NAD(P)-bd_dom_sf"/>
</dbReference>
<evidence type="ECO:0000313" key="2">
    <source>
        <dbReference type="EMBL" id="MDN4463533.1"/>
    </source>
</evidence>
<dbReference type="Proteomes" id="UP001172731">
    <property type="component" value="Unassembled WGS sequence"/>
</dbReference>
<dbReference type="InterPro" id="IPR001509">
    <property type="entry name" value="Epimerase_deHydtase"/>
</dbReference>
<reference evidence="2" key="1">
    <citation type="submission" date="2021-06" db="EMBL/GenBank/DDBJ databases">
        <title>Genome-based taxonomic framework of Microbacterium strains isolated from marine environment, the description of four new species and reclassification of four preexisting species.</title>
        <authorList>
            <person name="Lee S.D."/>
            <person name="Kim S.-M."/>
            <person name="Byeon Y.-S."/>
            <person name="Yang H.L."/>
            <person name="Kim I.S."/>
        </authorList>
    </citation>
    <scope>NUCLEOTIDE SEQUENCE</scope>
    <source>
        <strain evidence="2">KACC 20510</strain>
    </source>
</reference>
<name>A0ABT8FQD2_9MICO</name>
<organism evidence="2 3">
    <name type="scientific">Microbacterium aurantiacum</name>
    <dbReference type="NCBI Taxonomy" id="162393"/>
    <lineage>
        <taxon>Bacteria</taxon>
        <taxon>Bacillati</taxon>
        <taxon>Actinomycetota</taxon>
        <taxon>Actinomycetes</taxon>
        <taxon>Micrococcales</taxon>
        <taxon>Microbacteriaceae</taxon>
        <taxon>Microbacterium</taxon>
    </lineage>
</organism>
<dbReference type="EMBL" id="JAHWXI010000002">
    <property type="protein sequence ID" value="MDN4463533.1"/>
    <property type="molecule type" value="Genomic_DNA"/>
</dbReference>
<comment type="caution">
    <text evidence="2">The sequence shown here is derived from an EMBL/GenBank/DDBJ whole genome shotgun (WGS) entry which is preliminary data.</text>
</comment>
<dbReference type="Pfam" id="PF01370">
    <property type="entry name" value="Epimerase"/>
    <property type="match status" value="1"/>
</dbReference>
<evidence type="ECO:0000259" key="1">
    <source>
        <dbReference type="Pfam" id="PF01370"/>
    </source>
</evidence>
<keyword evidence="3" id="KW-1185">Reference proteome</keyword>
<gene>
    <name evidence="2" type="ORF">KZC48_03820</name>
</gene>
<dbReference type="Gene3D" id="3.40.50.720">
    <property type="entry name" value="NAD(P)-binding Rossmann-like Domain"/>
    <property type="match status" value="1"/>
</dbReference>
<protein>
    <submittedName>
        <fullName evidence="2">NAD-dependent epimerase/dehydratase family protein</fullName>
    </submittedName>
</protein>